<feature type="compositionally biased region" description="Gly residues" evidence="1">
    <location>
        <begin position="185"/>
        <end position="198"/>
    </location>
</feature>
<dbReference type="Proteomes" id="UP001179952">
    <property type="component" value="Unassembled WGS sequence"/>
</dbReference>
<reference evidence="3" key="2">
    <citation type="submission" date="2023-06" db="EMBL/GenBank/DDBJ databases">
        <authorList>
            <person name="Ma L."/>
            <person name="Liu K.-W."/>
            <person name="Li Z."/>
            <person name="Hsiao Y.-Y."/>
            <person name="Qi Y."/>
            <person name="Fu T."/>
            <person name="Tang G."/>
            <person name="Zhang D."/>
            <person name="Sun W.-H."/>
            <person name="Liu D.-K."/>
            <person name="Li Y."/>
            <person name="Chen G.-Z."/>
            <person name="Liu X.-D."/>
            <person name="Liao X.-Y."/>
            <person name="Jiang Y.-T."/>
            <person name="Yu X."/>
            <person name="Hao Y."/>
            <person name="Huang J."/>
            <person name="Zhao X.-W."/>
            <person name="Ke S."/>
            <person name="Chen Y.-Y."/>
            <person name="Wu W.-L."/>
            <person name="Hsu J.-L."/>
            <person name="Lin Y.-F."/>
            <person name="Huang M.-D."/>
            <person name="Li C.-Y."/>
            <person name="Huang L."/>
            <person name="Wang Z.-W."/>
            <person name="Zhao X."/>
            <person name="Zhong W.-Y."/>
            <person name="Peng D.-H."/>
            <person name="Ahmad S."/>
            <person name="Lan S."/>
            <person name="Zhang J.-S."/>
            <person name="Tsai W.-C."/>
            <person name="Van De Peer Y."/>
            <person name="Liu Z.-J."/>
        </authorList>
    </citation>
    <scope>NUCLEOTIDE SEQUENCE</scope>
    <source>
        <strain evidence="3">SCP</strain>
        <tissue evidence="3">Leaves</tissue>
    </source>
</reference>
<dbReference type="EMBL" id="JAUJYN010000009">
    <property type="protein sequence ID" value="KAK1263333.1"/>
    <property type="molecule type" value="Genomic_DNA"/>
</dbReference>
<feature type="compositionally biased region" description="Basic and acidic residues" evidence="1">
    <location>
        <begin position="63"/>
        <end position="72"/>
    </location>
</feature>
<evidence type="ECO:0000256" key="2">
    <source>
        <dbReference type="SAM" id="Phobius"/>
    </source>
</evidence>
<name>A0AAV9AGL6_ACOGR</name>
<reference evidence="3" key="1">
    <citation type="journal article" date="2023" name="Nat. Commun.">
        <title>Diploid and tetraploid genomes of Acorus and the evolution of monocots.</title>
        <authorList>
            <person name="Ma L."/>
            <person name="Liu K.W."/>
            <person name="Li Z."/>
            <person name="Hsiao Y.Y."/>
            <person name="Qi Y."/>
            <person name="Fu T."/>
            <person name="Tang G.D."/>
            <person name="Zhang D."/>
            <person name="Sun W.H."/>
            <person name="Liu D.K."/>
            <person name="Li Y."/>
            <person name="Chen G.Z."/>
            <person name="Liu X.D."/>
            <person name="Liao X.Y."/>
            <person name="Jiang Y.T."/>
            <person name="Yu X."/>
            <person name="Hao Y."/>
            <person name="Huang J."/>
            <person name="Zhao X.W."/>
            <person name="Ke S."/>
            <person name="Chen Y.Y."/>
            <person name="Wu W.L."/>
            <person name="Hsu J.L."/>
            <person name="Lin Y.F."/>
            <person name="Huang M.D."/>
            <person name="Li C.Y."/>
            <person name="Huang L."/>
            <person name="Wang Z.W."/>
            <person name="Zhao X."/>
            <person name="Zhong W.Y."/>
            <person name="Peng D.H."/>
            <person name="Ahmad S."/>
            <person name="Lan S."/>
            <person name="Zhang J.S."/>
            <person name="Tsai W.C."/>
            <person name="Van de Peer Y."/>
            <person name="Liu Z.J."/>
        </authorList>
    </citation>
    <scope>NUCLEOTIDE SEQUENCE</scope>
    <source>
        <strain evidence="3">SCP</strain>
    </source>
</reference>
<proteinExistence type="predicted"/>
<protein>
    <submittedName>
        <fullName evidence="3">Uncharacterized protein</fullName>
    </submittedName>
</protein>
<keyword evidence="4" id="KW-1185">Reference proteome</keyword>
<sequence>MLCSSAILPQQTPPIPGTLPPFSTNPQPVPTLLFKTQTRRTHKDPTFGRRQLTVHAEGNNGLKSKEGEKKEGPINGQDDLGRILGSWRWTDLIKPDGENIVAVGLAGLLAWASAQVLWQLFYISVAILLAALKKQRYITVALTSLGKSGIRNLETIETQLLDYQIEGVSAANVEFDSSGAQPGNSGAGNSCGGDGEGG</sequence>
<keyword evidence="2" id="KW-0812">Transmembrane</keyword>
<gene>
    <name evidence="3" type="ORF">QJS04_geneDACA008401</name>
</gene>
<evidence type="ECO:0000256" key="1">
    <source>
        <dbReference type="SAM" id="MobiDB-lite"/>
    </source>
</evidence>
<organism evidence="3 4">
    <name type="scientific">Acorus gramineus</name>
    <name type="common">Dwarf sweet flag</name>
    <dbReference type="NCBI Taxonomy" id="55184"/>
    <lineage>
        <taxon>Eukaryota</taxon>
        <taxon>Viridiplantae</taxon>
        <taxon>Streptophyta</taxon>
        <taxon>Embryophyta</taxon>
        <taxon>Tracheophyta</taxon>
        <taxon>Spermatophyta</taxon>
        <taxon>Magnoliopsida</taxon>
        <taxon>Liliopsida</taxon>
        <taxon>Acoraceae</taxon>
        <taxon>Acorus</taxon>
    </lineage>
</organism>
<feature type="region of interest" description="Disordered" evidence="1">
    <location>
        <begin position="177"/>
        <end position="198"/>
    </location>
</feature>
<evidence type="ECO:0000313" key="4">
    <source>
        <dbReference type="Proteomes" id="UP001179952"/>
    </source>
</evidence>
<accession>A0AAV9AGL6</accession>
<feature type="region of interest" description="Disordered" evidence="1">
    <location>
        <begin position="54"/>
        <end position="77"/>
    </location>
</feature>
<feature type="region of interest" description="Disordered" evidence="1">
    <location>
        <begin position="1"/>
        <end position="26"/>
    </location>
</feature>
<comment type="caution">
    <text evidence="3">The sequence shown here is derived from an EMBL/GenBank/DDBJ whole genome shotgun (WGS) entry which is preliminary data.</text>
</comment>
<evidence type="ECO:0000313" key="3">
    <source>
        <dbReference type="EMBL" id="KAK1263333.1"/>
    </source>
</evidence>
<keyword evidence="2" id="KW-0472">Membrane</keyword>
<dbReference type="AlphaFoldDB" id="A0AAV9AGL6"/>
<dbReference type="PANTHER" id="PTHR36789">
    <property type="entry name" value="TRANSMEMBRANE PROTEIN"/>
    <property type="match status" value="1"/>
</dbReference>
<dbReference type="PANTHER" id="PTHR36789:SF1">
    <property type="entry name" value="TRANSMEMBRANE PROTEIN"/>
    <property type="match status" value="1"/>
</dbReference>
<feature type="transmembrane region" description="Helical" evidence="2">
    <location>
        <begin position="108"/>
        <end position="132"/>
    </location>
</feature>
<keyword evidence="2" id="KW-1133">Transmembrane helix</keyword>